<dbReference type="OrthoDB" id="3508621at2759"/>
<accession>A0A2J5I985</accession>
<dbReference type="AlphaFoldDB" id="A0A2J5I985"/>
<name>A0A2J5I985_9EURO</name>
<organism evidence="2 3">
    <name type="scientific">Aspergillus taichungensis</name>
    <dbReference type="NCBI Taxonomy" id="482145"/>
    <lineage>
        <taxon>Eukaryota</taxon>
        <taxon>Fungi</taxon>
        <taxon>Dikarya</taxon>
        <taxon>Ascomycota</taxon>
        <taxon>Pezizomycotina</taxon>
        <taxon>Eurotiomycetes</taxon>
        <taxon>Eurotiomycetidae</taxon>
        <taxon>Eurotiales</taxon>
        <taxon>Aspergillaceae</taxon>
        <taxon>Aspergillus</taxon>
        <taxon>Aspergillus subgen. Circumdati</taxon>
    </lineage>
</organism>
<protein>
    <submittedName>
        <fullName evidence="2">Uncharacterized protein</fullName>
    </submittedName>
</protein>
<feature type="compositionally biased region" description="Low complexity" evidence="1">
    <location>
        <begin position="171"/>
        <end position="181"/>
    </location>
</feature>
<dbReference type="EMBL" id="KZ559497">
    <property type="protein sequence ID" value="PLN86610.1"/>
    <property type="molecule type" value="Genomic_DNA"/>
</dbReference>
<proteinExistence type="predicted"/>
<keyword evidence="3" id="KW-1185">Reference proteome</keyword>
<evidence type="ECO:0000313" key="3">
    <source>
        <dbReference type="Proteomes" id="UP000235023"/>
    </source>
</evidence>
<sequence>MFDSSKPVPKTRTQWQAQVDLLGLGTQTIHDIQLKSASHVSREQFLLLRVLWNSRHSSRLLSFFDLKQWLPDAKEKLENLSSWKTYCRSFTSPIPQGTFAPARHYQLEVSKTVQSDFKSDVVFTPKIYMTRSKMQAAQLPIRQPDFTAATPPSKPTQGFETPYVDEEEDTSSPGSSSMPASRWSAIKSDEEFMFPRTKDEQIVNTALLVFLDSITLHFNLSVSWSLHRMPLIAEFTNANFEARTDGYLADRSGDIKAIIEVKPVLRGNKGPQIRIQESHQIVAGLLEDYKSPIPARRKKPRIIISQDRQEIFISVAQYNDEYIKYLQTGDVSSDPFMVMHEFGPWNTNDDFAMSELGPIILAISLSAQHY</sequence>
<gene>
    <name evidence="2" type="ORF">BDW42DRAFT_158119</name>
</gene>
<reference evidence="3" key="1">
    <citation type="submission" date="2017-12" db="EMBL/GenBank/DDBJ databases">
        <authorList>
            <consortium name="DOE Joint Genome Institute"/>
            <person name="Mondo S.J."/>
            <person name="Kjaerbolling I."/>
            <person name="Vesth T.C."/>
            <person name="Frisvad J.C."/>
            <person name="Nybo J.L."/>
            <person name="Theobald S."/>
            <person name="Kuo A."/>
            <person name="Bowyer P."/>
            <person name="Matsuda Y."/>
            <person name="Lyhne E.K."/>
            <person name="Kogle M.E."/>
            <person name="Clum A."/>
            <person name="Lipzen A."/>
            <person name="Salamov A."/>
            <person name="Ngan C.Y."/>
            <person name="Daum C."/>
            <person name="Chiniquy J."/>
            <person name="Barry K."/>
            <person name="LaButti K."/>
            <person name="Haridas S."/>
            <person name="Simmons B.A."/>
            <person name="Magnuson J.K."/>
            <person name="Mortensen U.H."/>
            <person name="Larsen T.O."/>
            <person name="Grigoriev I.V."/>
            <person name="Baker S.E."/>
            <person name="Andersen M.R."/>
            <person name="Nordberg H.P."/>
            <person name="Cantor M.N."/>
            <person name="Hua S.X."/>
        </authorList>
    </citation>
    <scope>NUCLEOTIDE SEQUENCE [LARGE SCALE GENOMIC DNA]</scope>
    <source>
        <strain evidence="3">IBT 19404</strain>
    </source>
</reference>
<feature type="region of interest" description="Disordered" evidence="1">
    <location>
        <begin position="145"/>
        <end position="181"/>
    </location>
</feature>
<evidence type="ECO:0000256" key="1">
    <source>
        <dbReference type="SAM" id="MobiDB-lite"/>
    </source>
</evidence>
<evidence type="ECO:0000313" key="2">
    <source>
        <dbReference type="EMBL" id="PLN86610.1"/>
    </source>
</evidence>
<dbReference type="Proteomes" id="UP000235023">
    <property type="component" value="Unassembled WGS sequence"/>
</dbReference>